<gene>
    <name evidence="2" type="ORF">NLJ89_g4425</name>
</gene>
<accession>A0A9W8K343</accession>
<comment type="caution">
    <text evidence="2">The sequence shown here is derived from an EMBL/GenBank/DDBJ whole genome shotgun (WGS) entry which is preliminary data.</text>
</comment>
<dbReference type="SUPFAM" id="SSF81901">
    <property type="entry name" value="HCP-like"/>
    <property type="match status" value="2"/>
</dbReference>
<sequence>MIHNRSRTIVDKDLGAAPGSHNAQESRTVADTGVATSNANNQEQENGRQDAANRKVVLDEIEVECSPEGASDLDGLILAVFSLEGEESAALKKISATTCSWPAVITLRPNMDKLTFIVRSKDGGELGHISLNKDEIRRFLAVQVDTEDKREFQTHKAGLSLQLTFTISIFELDERTAAYSSEEIERMVKDTAENPASSPSVLAELANKGPDYLYDFGIYFTHRFEETGKTDDINHAIEAYELAMKQTSPNDPAHANYMHAAGTGYLSRYSLSGNTPDIEQALSFLELSASRSKEGDTALPERLSRLGIAFRTRFKATGDLVDIENAISNQQRGVWHTGSNHPDLAARLGSLGNSFKARFDRKGDLSDINSAIDNTERAIEISPERHEDMPMWLNNVGSFYQMRFNRTGMIEDSDNGIIHQQRAIDLTPKRHPKMAAWLNNLSCSYEIRFGRTKEAADIEKAIELQTQAVGMTRESDMLKPMCLRNLGISYHAKFRATGHLVDIDNAIKRHKQAVELTPEGHADLSSRLGALGTSFHRRFKHSADKIDVFNAIASFRRAATHPTGRPSTRLSTAREWGLLCRQHQPHQSLEAFRVAIELLSQVAGLEQTVQKRHRSLMDISDLTMSAAAAAMDQNESGTAVEWLEQGRCLVWSQMNQLRTPADRLQVHDPELAERFLRVARALEESGSRQEANFF</sequence>
<evidence type="ECO:0000256" key="1">
    <source>
        <dbReference type="SAM" id="MobiDB-lite"/>
    </source>
</evidence>
<feature type="region of interest" description="Disordered" evidence="1">
    <location>
        <begin position="1"/>
        <end position="29"/>
    </location>
</feature>
<protein>
    <submittedName>
        <fullName evidence="2">Uncharacterized protein</fullName>
    </submittedName>
</protein>
<proteinExistence type="predicted"/>
<dbReference type="AlphaFoldDB" id="A0A9W8K343"/>
<dbReference type="OrthoDB" id="9991317at2759"/>
<dbReference type="InterPro" id="IPR011990">
    <property type="entry name" value="TPR-like_helical_dom_sf"/>
</dbReference>
<organism evidence="2 3">
    <name type="scientific">Agrocybe chaxingu</name>
    <dbReference type="NCBI Taxonomy" id="84603"/>
    <lineage>
        <taxon>Eukaryota</taxon>
        <taxon>Fungi</taxon>
        <taxon>Dikarya</taxon>
        <taxon>Basidiomycota</taxon>
        <taxon>Agaricomycotina</taxon>
        <taxon>Agaricomycetes</taxon>
        <taxon>Agaricomycetidae</taxon>
        <taxon>Agaricales</taxon>
        <taxon>Agaricineae</taxon>
        <taxon>Strophariaceae</taxon>
        <taxon>Agrocybe</taxon>
    </lineage>
</organism>
<evidence type="ECO:0000313" key="3">
    <source>
        <dbReference type="Proteomes" id="UP001148786"/>
    </source>
</evidence>
<dbReference type="EMBL" id="JANKHO010000365">
    <property type="protein sequence ID" value="KAJ3510864.1"/>
    <property type="molecule type" value="Genomic_DNA"/>
</dbReference>
<name>A0A9W8K343_9AGAR</name>
<dbReference type="Gene3D" id="1.25.40.10">
    <property type="entry name" value="Tetratricopeptide repeat domain"/>
    <property type="match status" value="2"/>
</dbReference>
<keyword evidence="3" id="KW-1185">Reference proteome</keyword>
<evidence type="ECO:0000313" key="2">
    <source>
        <dbReference type="EMBL" id="KAJ3510864.1"/>
    </source>
</evidence>
<dbReference type="PANTHER" id="PTHR19959">
    <property type="entry name" value="KINESIN LIGHT CHAIN"/>
    <property type="match status" value="1"/>
</dbReference>
<dbReference type="Proteomes" id="UP001148786">
    <property type="component" value="Unassembled WGS sequence"/>
</dbReference>
<reference evidence="2" key="1">
    <citation type="submission" date="2022-07" db="EMBL/GenBank/DDBJ databases">
        <title>Genome Sequence of Agrocybe chaxingu.</title>
        <authorList>
            <person name="Buettner E."/>
        </authorList>
    </citation>
    <scope>NUCLEOTIDE SEQUENCE</scope>
    <source>
        <strain evidence="2">MP-N11</strain>
    </source>
</reference>
<dbReference type="PANTHER" id="PTHR19959:SF119">
    <property type="entry name" value="FUNGAL LIPASE-LIKE DOMAIN-CONTAINING PROTEIN"/>
    <property type="match status" value="1"/>
</dbReference>